<sequence>MRVDQEVRGVQHGPLVAGTDIVDFGGAPFEELGIFQQAFAEQDHVPGGADRVALLLVRQPAGTDEVTAGHADLERFRIHLHNERILAVGDEEGDLDGGVVGALDCGCFHQV</sequence>
<comment type="caution">
    <text evidence="1">The sequence shown here is derived from an EMBL/GenBank/DDBJ whole genome shotgun (WGS) entry which is preliminary data.</text>
</comment>
<gene>
    <name evidence="1" type="ORF">SDC9_169982</name>
</gene>
<dbReference type="EMBL" id="VSSQ01070876">
    <property type="protein sequence ID" value="MPN22599.1"/>
    <property type="molecule type" value="Genomic_DNA"/>
</dbReference>
<organism evidence="1">
    <name type="scientific">bioreactor metagenome</name>
    <dbReference type="NCBI Taxonomy" id="1076179"/>
    <lineage>
        <taxon>unclassified sequences</taxon>
        <taxon>metagenomes</taxon>
        <taxon>ecological metagenomes</taxon>
    </lineage>
</organism>
<accession>A0A645G9W9</accession>
<proteinExistence type="predicted"/>
<reference evidence="1" key="1">
    <citation type="submission" date="2019-08" db="EMBL/GenBank/DDBJ databases">
        <authorList>
            <person name="Kucharzyk K."/>
            <person name="Murdoch R.W."/>
            <person name="Higgins S."/>
            <person name="Loffler F."/>
        </authorList>
    </citation>
    <scope>NUCLEOTIDE SEQUENCE</scope>
</reference>
<name>A0A645G9W9_9ZZZZ</name>
<protein>
    <submittedName>
        <fullName evidence="1">Uncharacterized protein</fullName>
    </submittedName>
</protein>
<dbReference type="AlphaFoldDB" id="A0A645G9W9"/>
<evidence type="ECO:0000313" key="1">
    <source>
        <dbReference type="EMBL" id="MPN22599.1"/>
    </source>
</evidence>